<sequence>MALESSSSVLRHAEQLEGESSEVRHLLLKIDEQRAAVKKIRMLSKESPENRISISNSGGIPLLVHLLSYRDSRIQEHAITDFLKLYIDESNKKFISREESIPAIIEAFARGIDWS</sequence>
<dbReference type="SUPFAM" id="SSF48371">
    <property type="entry name" value="ARM repeat"/>
    <property type="match status" value="1"/>
</dbReference>
<dbReference type="InterPro" id="IPR011989">
    <property type="entry name" value="ARM-like"/>
</dbReference>
<dbReference type="Proteomes" id="UP001604277">
    <property type="component" value="Unassembled WGS sequence"/>
</dbReference>
<evidence type="ECO:0000313" key="4">
    <source>
        <dbReference type="EMBL" id="KAL2529718.1"/>
    </source>
</evidence>
<dbReference type="AlphaFoldDB" id="A0ABD1UYC7"/>
<dbReference type="Pfam" id="PF00514">
    <property type="entry name" value="Arm"/>
    <property type="match status" value="1"/>
</dbReference>
<organism evidence="4 5">
    <name type="scientific">Forsythia ovata</name>
    <dbReference type="NCBI Taxonomy" id="205694"/>
    <lineage>
        <taxon>Eukaryota</taxon>
        <taxon>Viridiplantae</taxon>
        <taxon>Streptophyta</taxon>
        <taxon>Embryophyta</taxon>
        <taxon>Tracheophyta</taxon>
        <taxon>Spermatophyta</taxon>
        <taxon>Magnoliopsida</taxon>
        <taxon>eudicotyledons</taxon>
        <taxon>Gunneridae</taxon>
        <taxon>Pentapetalae</taxon>
        <taxon>asterids</taxon>
        <taxon>lamiids</taxon>
        <taxon>Lamiales</taxon>
        <taxon>Oleaceae</taxon>
        <taxon>Forsythieae</taxon>
        <taxon>Forsythia</taxon>
    </lineage>
</organism>
<feature type="region of interest" description="Disordered" evidence="3">
    <location>
        <begin position="1"/>
        <end position="20"/>
    </location>
</feature>
<accession>A0ABD1UYC7</accession>
<dbReference type="Gene3D" id="1.25.10.10">
    <property type="entry name" value="Leucine-rich Repeat Variant"/>
    <property type="match status" value="1"/>
</dbReference>
<evidence type="ECO:0000313" key="5">
    <source>
        <dbReference type="Proteomes" id="UP001604277"/>
    </source>
</evidence>
<reference evidence="5" key="1">
    <citation type="submission" date="2024-07" db="EMBL/GenBank/DDBJ databases">
        <title>Two chromosome-level genome assemblies of Korean endemic species Abeliophyllum distichum and Forsythia ovata (Oleaceae).</title>
        <authorList>
            <person name="Jang H."/>
        </authorList>
    </citation>
    <scope>NUCLEOTIDE SEQUENCE [LARGE SCALE GENOMIC DNA]</scope>
</reference>
<dbReference type="InterPro" id="IPR016024">
    <property type="entry name" value="ARM-type_fold"/>
</dbReference>
<dbReference type="EMBL" id="JBFOLJ010000006">
    <property type="protein sequence ID" value="KAL2529718.1"/>
    <property type="molecule type" value="Genomic_DNA"/>
</dbReference>
<protein>
    <submittedName>
        <fullName evidence="4">U-box domain-containing protein 15</fullName>
    </submittedName>
</protein>
<gene>
    <name evidence="4" type="ORF">Fot_22319</name>
</gene>
<dbReference type="PANTHER" id="PTHR23315">
    <property type="entry name" value="U BOX DOMAIN-CONTAINING"/>
    <property type="match status" value="1"/>
</dbReference>
<comment type="caution">
    <text evidence="4">The sequence shown here is derived from an EMBL/GenBank/DDBJ whole genome shotgun (WGS) entry which is preliminary data.</text>
</comment>
<dbReference type="InterPro" id="IPR000225">
    <property type="entry name" value="Armadillo"/>
</dbReference>
<feature type="compositionally biased region" description="Basic and acidic residues" evidence="3">
    <location>
        <begin position="11"/>
        <end position="20"/>
    </location>
</feature>
<evidence type="ECO:0000256" key="1">
    <source>
        <dbReference type="ARBA" id="ARBA00022737"/>
    </source>
</evidence>
<keyword evidence="1" id="KW-0677">Repeat</keyword>
<evidence type="ECO:0000256" key="2">
    <source>
        <dbReference type="ARBA" id="ARBA00022786"/>
    </source>
</evidence>
<keyword evidence="5" id="KW-1185">Reference proteome</keyword>
<dbReference type="PANTHER" id="PTHR23315:SF49">
    <property type="entry name" value="RING-TYPE E3 UBIQUITIN TRANSFERASE"/>
    <property type="match status" value="1"/>
</dbReference>
<keyword evidence="2" id="KW-0833">Ubl conjugation pathway</keyword>
<name>A0ABD1UYC7_9LAMI</name>
<evidence type="ECO:0000256" key="3">
    <source>
        <dbReference type="SAM" id="MobiDB-lite"/>
    </source>
</evidence>
<proteinExistence type="predicted"/>